<dbReference type="CDD" id="cd13733">
    <property type="entry name" value="SPRY_PRY_C-I_1"/>
    <property type="match status" value="1"/>
</dbReference>
<dbReference type="InterPro" id="IPR006574">
    <property type="entry name" value="PRY"/>
</dbReference>
<proteinExistence type="predicted"/>
<dbReference type="Gene3D" id="3.30.40.10">
    <property type="entry name" value="Zinc/RING finger domain, C3HC4 (zinc finger)"/>
    <property type="match status" value="1"/>
</dbReference>
<dbReference type="PROSITE" id="PS50089">
    <property type="entry name" value="ZF_RING_2"/>
    <property type="match status" value="1"/>
</dbReference>
<keyword evidence="2 4" id="KW-0863">Zinc-finger</keyword>
<reference evidence="8" key="5">
    <citation type="submission" date="2025-09" db="UniProtKB">
        <authorList>
            <consortium name="Ensembl"/>
        </authorList>
    </citation>
    <scope>IDENTIFICATION</scope>
</reference>
<evidence type="ECO:0000256" key="4">
    <source>
        <dbReference type="PROSITE-ProRule" id="PRU00175"/>
    </source>
</evidence>
<dbReference type="SMART" id="SM00589">
    <property type="entry name" value="PRY"/>
    <property type="match status" value="1"/>
</dbReference>
<dbReference type="InterPro" id="IPR017907">
    <property type="entry name" value="Znf_RING_CS"/>
</dbReference>
<dbReference type="InterPro" id="IPR001841">
    <property type="entry name" value="Znf_RING"/>
</dbReference>
<accession>A0A4W3JMS0</accession>
<reference evidence="9" key="3">
    <citation type="journal article" date="2014" name="Nature">
        <title>Elephant shark genome provides unique insights into gnathostome evolution.</title>
        <authorList>
            <consortium name="International Elephant Shark Genome Sequencing Consortium"/>
            <person name="Venkatesh B."/>
            <person name="Lee A.P."/>
            <person name="Ravi V."/>
            <person name="Maurya A.K."/>
            <person name="Lian M.M."/>
            <person name="Swann J.B."/>
            <person name="Ohta Y."/>
            <person name="Flajnik M.F."/>
            <person name="Sutoh Y."/>
            <person name="Kasahara M."/>
            <person name="Hoon S."/>
            <person name="Gangu V."/>
            <person name="Roy S.W."/>
            <person name="Irimia M."/>
            <person name="Korzh V."/>
            <person name="Kondrychyn I."/>
            <person name="Lim Z.W."/>
            <person name="Tay B.H."/>
            <person name="Tohari S."/>
            <person name="Kong K.W."/>
            <person name="Ho S."/>
            <person name="Lorente-Galdos B."/>
            <person name="Quilez J."/>
            <person name="Marques-Bonet T."/>
            <person name="Raney B.J."/>
            <person name="Ingham P.W."/>
            <person name="Tay A."/>
            <person name="Hillier L.W."/>
            <person name="Minx P."/>
            <person name="Boehm T."/>
            <person name="Wilson R.K."/>
            <person name="Brenner S."/>
            <person name="Warren W.C."/>
        </authorList>
    </citation>
    <scope>NUCLEOTIDE SEQUENCE [LARGE SCALE GENOMIC DNA]</scope>
</reference>
<dbReference type="AlphaFoldDB" id="A0A4W3JMS0"/>
<dbReference type="InterPro" id="IPR050143">
    <property type="entry name" value="TRIM/RBCC"/>
</dbReference>
<evidence type="ECO:0000256" key="3">
    <source>
        <dbReference type="ARBA" id="ARBA00022833"/>
    </source>
</evidence>
<dbReference type="GO" id="GO:0008270">
    <property type="term" value="F:zinc ion binding"/>
    <property type="evidence" value="ECO:0007669"/>
    <property type="project" value="UniProtKB-KW"/>
</dbReference>
<sequence>MSGRRYPEAGFYCEAERLCVLHVNTEAIYTYQCPIKNFEVIDPLYLGDCQPELPSYCSCPPGQEHRTSVQCRKIHSYDIQQQQQQQQQDSIYKAPFTSGGRPEALHSWVRTRALGGKWSGGGEGREGPRAGGKMVRVRGGKGGSEEGGKWSRHQSLTKDLICSICLHLFTNPVTLDCGHNFCRSCISQRWENKESKACPECSTVFANICMRGNWTLARLSVKARRLSAALEETERRHCDLDSSPGRRKRWARFLTPLSYVYVAVSRNSVVSDWWEVTSVSLHFMLFFSLSLSAPAALTLDPDTAHPSLIVSEDLTSVRDGDEWQPVPDTPKRFTISLIVLGSEGFTSGRHYWEVQVGNKTAWTVGVTRESVNRKQPITWSTEGGVWGVWLMDGVYEALTSPPTRLPLTVRPGKIGVYLDYEGGQVSFYNADNMSHLHTFTQIFTEKLYPLFGPCNDYDGKNSAQLRICRL</sequence>
<dbReference type="InterPro" id="IPR003877">
    <property type="entry name" value="SPRY_dom"/>
</dbReference>
<evidence type="ECO:0000313" key="8">
    <source>
        <dbReference type="Ensembl" id="ENSCMIP00000039348.1"/>
    </source>
</evidence>
<evidence type="ECO:0000256" key="5">
    <source>
        <dbReference type="SAM" id="MobiDB-lite"/>
    </source>
</evidence>
<dbReference type="InterPro" id="IPR013083">
    <property type="entry name" value="Znf_RING/FYVE/PHD"/>
</dbReference>
<dbReference type="InterPro" id="IPR013320">
    <property type="entry name" value="ConA-like_dom_sf"/>
</dbReference>
<reference evidence="9" key="2">
    <citation type="journal article" date="2007" name="PLoS Biol.">
        <title>Survey sequencing and comparative analysis of the elephant shark (Callorhinchus milii) genome.</title>
        <authorList>
            <person name="Venkatesh B."/>
            <person name="Kirkness E.F."/>
            <person name="Loh Y.H."/>
            <person name="Halpern A.L."/>
            <person name="Lee A.P."/>
            <person name="Johnson J."/>
            <person name="Dandona N."/>
            <person name="Viswanathan L.D."/>
            <person name="Tay A."/>
            <person name="Venter J.C."/>
            <person name="Strausberg R.L."/>
            <person name="Brenner S."/>
        </authorList>
    </citation>
    <scope>NUCLEOTIDE SEQUENCE [LARGE SCALE GENOMIC DNA]</scope>
</reference>
<reference evidence="8" key="4">
    <citation type="submission" date="2025-08" db="UniProtKB">
        <authorList>
            <consortium name="Ensembl"/>
        </authorList>
    </citation>
    <scope>IDENTIFICATION</scope>
</reference>
<evidence type="ECO:0000259" key="6">
    <source>
        <dbReference type="PROSITE" id="PS50089"/>
    </source>
</evidence>
<dbReference type="Pfam" id="PF00622">
    <property type="entry name" value="SPRY"/>
    <property type="match status" value="1"/>
</dbReference>
<keyword evidence="1" id="KW-0479">Metal-binding</keyword>
<dbReference type="InParanoid" id="A0A4W3JMS0"/>
<dbReference type="FunFam" id="2.60.120.920:FF:000004">
    <property type="entry name" value="Butyrophilin subfamily 1 member A1"/>
    <property type="match status" value="1"/>
</dbReference>
<reference evidence="9" key="1">
    <citation type="journal article" date="2006" name="Science">
        <title>Ancient noncoding elements conserved in the human genome.</title>
        <authorList>
            <person name="Venkatesh B."/>
            <person name="Kirkness E.F."/>
            <person name="Loh Y.H."/>
            <person name="Halpern A.L."/>
            <person name="Lee A.P."/>
            <person name="Johnson J."/>
            <person name="Dandona N."/>
            <person name="Viswanathan L.D."/>
            <person name="Tay A."/>
            <person name="Venter J.C."/>
            <person name="Strausberg R.L."/>
            <person name="Brenner S."/>
        </authorList>
    </citation>
    <scope>NUCLEOTIDE SEQUENCE [LARGE SCALE GENOMIC DNA]</scope>
</reference>
<dbReference type="SUPFAM" id="SSF57850">
    <property type="entry name" value="RING/U-box"/>
    <property type="match status" value="1"/>
</dbReference>
<dbReference type="GeneTree" id="ENSGT01030000234669"/>
<feature type="domain" description="B30.2/SPRY" evidence="7">
    <location>
        <begin position="277"/>
        <end position="470"/>
    </location>
</feature>
<evidence type="ECO:0000256" key="1">
    <source>
        <dbReference type="ARBA" id="ARBA00022723"/>
    </source>
</evidence>
<dbReference type="PANTHER" id="PTHR24103">
    <property type="entry name" value="E3 UBIQUITIN-PROTEIN LIGASE TRIM"/>
    <property type="match status" value="1"/>
</dbReference>
<feature type="domain" description="RING-type" evidence="6">
    <location>
        <begin position="162"/>
        <end position="202"/>
    </location>
</feature>
<dbReference type="PROSITE" id="PS00518">
    <property type="entry name" value="ZF_RING_1"/>
    <property type="match status" value="1"/>
</dbReference>
<dbReference type="PROSITE" id="PS50188">
    <property type="entry name" value="B302_SPRY"/>
    <property type="match status" value="1"/>
</dbReference>
<dbReference type="Proteomes" id="UP000314986">
    <property type="component" value="Unassembled WGS sequence"/>
</dbReference>
<dbReference type="SUPFAM" id="SSF49899">
    <property type="entry name" value="Concanavalin A-like lectins/glucanases"/>
    <property type="match status" value="1"/>
</dbReference>
<dbReference type="Pfam" id="PF13445">
    <property type="entry name" value="zf-RING_UBOX"/>
    <property type="match status" value="1"/>
</dbReference>
<dbReference type="SMART" id="SM00449">
    <property type="entry name" value="SPRY"/>
    <property type="match status" value="1"/>
</dbReference>
<dbReference type="Ensembl" id="ENSCMIT00000039918.1">
    <property type="protein sequence ID" value="ENSCMIP00000039348.1"/>
    <property type="gene ID" value="ENSCMIG00000016499.1"/>
</dbReference>
<dbReference type="Pfam" id="PF13765">
    <property type="entry name" value="PRY"/>
    <property type="match status" value="1"/>
</dbReference>
<keyword evidence="3" id="KW-0862">Zinc</keyword>
<name>A0A4W3JMS0_CALMI</name>
<keyword evidence="9" id="KW-1185">Reference proteome</keyword>
<dbReference type="Gene3D" id="2.60.120.920">
    <property type="match status" value="1"/>
</dbReference>
<evidence type="ECO:0000259" key="7">
    <source>
        <dbReference type="PROSITE" id="PS50188"/>
    </source>
</evidence>
<dbReference type="InterPro" id="IPR001870">
    <property type="entry name" value="B30.2/SPRY"/>
</dbReference>
<dbReference type="SMART" id="SM00184">
    <property type="entry name" value="RING"/>
    <property type="match status" value="1"/>
</dbReference>
<dbReference type="InterPro" id="IPR027370">
    <property type="entry name" value="Znf-RING_euk"/>
</dbReference>
<evidence type="ECO:0000256" key="2">
    <source>
        <dbReference type="ARBA" id="ARBA00022771"/>
    </source>
</evidence>
<evidence type="ECO:0008006" key="10">
    <source>
        <dbReference type="Google" id="ProtNLM"/>
    </source>
</evidence>
<feature type="region of interest" description="Disordered" evidence="5">
    <location>
        <begin position="117"/>
        <end position="150"/>
    </location>
</feature>
<evidence type="ECO:0000313" key="9">
    <source>
        <dbReference type="Proteomes" id="UP000314986"/>
    </source>
</evidence>
<dbReference type="InterPro" id="IPR003879">
    <property type="entry name" value="Butyrophylin_SPRY"/>
</dbReference>
<protein>
    <recommendedName>
        <fullName evidence="10">B30.2/SPRY domain-containing protein</fullName>
    </recommendedName>
</protein>
<organism evidence="8 9">
    <name type="scientific">Callorhinchus milii</name>
    <name type="common">Ghost shark</name>
    <dbReference type="NCBI Taxonomy" id="7868"/>
    <lineage>
        <taxon>Eukaryota</taxon>
        <taxon>Metazoa</taxon>
        <taxon>Chordata</taxon>
        <taxon>Craniata</taxon>
        <taxon>Vertebrata</taxon>
        <taxon>Chondrichthyes</taxon>
        <taxon>Holocephali</taxon>
        <taxon>Chimaeriformes</taxon>
        <taxon>Callorhinchidae</taxon>
        <taxon>Callorhinchus</taxon>
    </lineage>
</organism>
<dbReference type="InterPro" id="IPR043136">
    <property type="entry name" value="B30.2/SPRY_sf"/>
</dbReference>
<dbReference type="PRINTS" id="PR01407">
    <property type="entry name" value="BUTYPHLNCDUF"/>
</dbReference>